<accession>A0ABY4YQQ9</accession>
<dbReference type="InterPro" id="IPR001647">
    <property type="entry name" value="HTH_TetR"/>
</dbReference>
<reference evidence="6" key="1">
    <citation type="submission" date="2022-06" db="EMBL/GenBank/DDBJ databases">
        <title>Ornithinimicrobium HY1793.</title>
        <authorList>
            <person name="Huang Y."/>
        </authorList>
    </citation>
    <scope>NUCLEOTIDE SEQUENCE</scope>
    <source>
        <strain evidence="6">HY1793</strain>
    </source>
</reference>
<evidence type="ECO:0000259" key="5">
    <source>
        <dbReference type="PROSITE" id="PS50977"/>
    </source>
</evidence>
<keyword evidence="1" id="KW-0805">Transcription regulation</keyword>
<organism evidence="6 7">
    <name type="scientific">Ornithinimicrobium faecis</name>
    <dbReference type="NCBI Taxonomy" id="2934158"/>
    <lineage>
        <taxon>Bacteria</taxon>
        <taxon>Bacillati</taxon>
        <taxon>Actinomycetota</taxon>
        <taxon>Actinomycetes</taxon>
        <taxon>Micrococcales</taxon>
        <taxon>Ornithinimicrobiaceae</taxon>
        <taxon>Ornithinimicrobium</taxon>
    </lineage>
</organism>
<feature type="DNA-binding region" description="H-T-H motif" evidence="4">
    <location>
        <begin position="13"/>
        <end position="32"/>
    </location>
</feature>
<dbReference type="RefSeq" id="WP_252592019.1">
    <property type="nucleotide sequence ID" value="NZ_CP099489.1"/>
</dbReference>
<gene>
    <name evidence="6" type="ORF">NF556_15995</name>
</gene>
<proteinExistence type="predicted"/>
<name>A0ABY4YQQ9_9MICO</name>
<feature type="domain" description="HTH tetR-type" evidence="5">
    <location>
        <begin position="1"/>
        <end position="50"/>
    </location>
</feature>
<dbReference type="PROSITE" id="PS01081">
    <property type="entry name" value="HTH_TETR_1"/>
    <property type="match status" value="1"/>
</dbReference>
<evidence type="ECO:0000256" key="3">
    <source>
        <dbReference type="ARBA" id="ARBA00023163"/>
    </source>
</evidence>
<dbReference type="Pfam" id="PF17754">
    <property type="entry name" value="TetR_C_14"/>
    <property type="match status" value="1"/>
</dbReference>
<evidence type="ECO:0000256" key="2">
    <source>
        <dbReference type="ARBA" id="ARBA00023125"/>
    </source>
</evidence>
<dbReference type="InterPro" id="IPR009057">
    <property type="entry name" value="Homeodomain-like_sf"/>
</dbReference>
<keyword evidence="3" id="KW-0804">Transcription</keyword>
<dbReference type="Gene3D" id="1.10.10.60">
    <property type="entry name" value="Homeodomain-like"/>
    <property type="match status" value="1"/>
</dbReference>
<evidence type="ECO:0000313" key="7">
    <source>
        <dbReference type="Proteomes" id="UP001056455"/>
    </source>
</evidence>
<dbReference type="PANTHER" id="PTHR30055">
    <property type="entry name" value="HTH-TYPE TRANSCRIPTIONAL REGULATOR RUTR"/>
    <property type="match status" value="1"/>
</dbReference>
<dbReference type="Gene3D" id="1.10.357.10">
    <property type="entry name" value="Tetracycline Repressor, domain 2"/>
    <property type="match status" value="1"/>
</dbReference>
<dbReference type="EMBL" id="CP099489">
    <property type="protein sequence ID" value="USQ79104.1"/>
    <property type="molecule type" value="Genomic_DNA"/>
</dbReference>
<evidence type="ECO:0000256" key="4">
    <source>
        <dbReference type="PROSITE-ProRule" id="PRU00335"/>
    </source>
</evidence>
<evidence type="ECO:0000313" key="6">
    <source>
        <dbReference type="EMBL" id="USQ79104.1"/>
    </source>
</evidence>
<dbReference type="InterPro" id="IPR041347">
    <property type="entry name" value="MftR_C"/>
</dbReference>
<sequence length="181" mass="19975">MALLLERGFDHVSVAELAAAAGISRATFFRYFPTKADVVWRGFDRALDAMEQALEQAPEQLDTMAAIREAIDESFLATAPHRDVWWQSFMLVNAQRSVGGESHDRWARWTDLVTRFVAGRMGVPEGHAVPAAIAWAHLGIYLATLRAWAGQPMDADQMQAQALSSIDLVAAEMAGLLEFTD</sequence>
<evidence type="ECO:0000256" key="1">
    <source>
        <dbReference type="ARBA" id="ARBA00023015"/>
    </source>
</evidence>
<dbReference type="SUPFAM" id="SSF46689">
    <property type="entry name" value="Homeodomain-like"/>
    <property type="match status" value="1"/>
</dbReference>
<dbReference type="PANTHER" id="PTHR30055:SF238">
    <property type="entry name" value="MYCOFACTOCIN BIOSYNTHESIS TRANSCRIPTIONAL REGULATOR MFTR-RELATED"/>
    <property type="match status" value="1"/>
</dbReference>
<dbReference type="InterPro" id="IPR023772">
    <property type="entry name" value="DNA-bd_HTH_TetR-type_CS"/>
</dbReference>
<dbReference type="InterPro" id="IPR050109">
    <property type="entry name" value="HTH-type_TetR-like_transc_reg"/>
</dbReference>
<keyword evidence="2 4" id="KW-0238">DNA-binding</keyword>
<keyword evidence="7" id="KW-1185">Reference proteome</keyword>
<dbReference type="Proteomes" id="UP001056455">
    <property type="component" value="Chromosome"/>
</dbReference>
<protein>
    <submittedName>
        <fullName evidence="6">TetR family transcriptional regulator</fullName>
    </submittedName>
</protein>
<dbReference type="PROSITE" id="PS50977">
    <property type="entry name" value="HTH_TETR_2"/>
    <property type="match status" value="1"/>
</dbReference>
<dbReference type="Pfam" id="PF00440">
    <property type="entry name" value="TetR_N"/>
    <property type="match status" value="1"/>
</dbReference>